<dbReference type="AlphaFoldDB" id="A0A1T4L9M8"/>
<dbReference type="PANTHER" id="PTHR36434:SF1">
    <property type="entry name" value="MEMBRANE PROTEASE YUGP-RELATED"/>
    <property type="match status" value="1"/>
</dbReference>
<proteinExistence type="predicted"/>
<keyword evidence="1" id="KW-0812">Transmembrane</keyword>
<dbReference type="Pfam" id="PF04298">
    <property type="entry name" value="Zn_peptidase_2"/>
    <property type="match status" value="1"/>
</dbReference>
<sequence length="244" mass="26260">MFYYGGLDLTYLVFAVPALLLGLWAQSAVKSRFSKYDKILTKKGITGAQAAAILLKANGITDVKIARINGSLTDNYNPTDKVLSLSEATYSSASVAAVGVAAHETGHAIQHNTGYFPLAFRRLLVPVANLGSTLGPVLAVAGLGFGYSAQVESYLPFFQMITNIGLLLFACATLFYIVTLPVEFNASWRALKILKGAGVFTDKEELSGAREVLWAAAMTYVASALGAIGNFVRLLLLTQKRRRR</sequence>
<dbReference type="RefSeq" id="WP_078930202.1">
    <property type="nucleotide sequence ID" value="NZ_CAMCOW010000051.1"/>
</dbReference>
<protein>
    <recommendedName>
        <fullName evidence="4">Zinc metallopeptidase</fullName>
    </recommendedName>
</protein>
<dbReference type="Proteomes" id="UP000190395">
    <property type="component" value="Unassembled WGS sequence"/>
</dbReference>
<keyword evidence="1" id="KW-0472">Membrane</keyword>
<accession>A0A1T4L9M8</accession>
<dbReference type="EMBL" id="FUXC01000002">
    <property type="protein sequence ID" value="SJZ51406.1"/>
    <property type="molecule type" value="Genomic_DNA"/>
</dbReference>
<dbReference type="GeneID" id="303366712"/>
<evidence type="ECO:0000313" key="2">
    <source>
        <dbReference type="EMBL" id="SJZ51406.1"/>
    </source>
</evidence>
<keyword evidence="1" id="KW-1133">Transmembrane helix</keyword>
<gene>
    <name evidence="2" type="ORF">SAMN02745152_00442</name>
</gene>
<organism evidence="2 3">
    <name type="scientific">Treponema berlinense</name>
    <dbReference type="NCBI Taxonomy" id="225004"/>
    <lineage>
        <taxon>Bacteria</taxon>
        <taxon>Pseudomonadati</taxon>
        <taxon>Spirochaetota</taxon>
        <taxon>Spirochaetia</taxon>
        <taxon>Spirochaetales</taxon>
        <taxon>Treponemataceae</taxon>
        <taxon>Treponema</taxon>
    </lineage>
</organism>
<name>A0A1T4L9M8_9SPIR</name>
<feature type="transmembrane region" description="Helical" evidence="1">
    <location>
        <begin position="6"/>
        <end position="25"/>
    </location>
</feature>
<feature type="transmembrane region" description="Helical" evidence="1">
    <location>
        <begin position="212"/>
        <end position="236"/>
    </location>
</feature>
<reference evidence="2 3" key="1">
    <citation type="submission" date="2017-02" db="EMBL/GenBank/DDBJ databases">
        <authorList>
            <person name="Peterson S.W."/>
        </authorList>
    </citation>
    <scope>NUCLEOTIDE SEQUENCE [LARGE SCALE GENOMIC DNA]</scope>
    <source>
        <strain evidence="2 3">ATCC BAA-909</strain>
    </source>
</reference>
<dbReference type="PANTHER" id="PTHR36434">
    <property type="entry name" value="MEMBRANE PROTEASE YUGP-RELATED"/>
    <property type="match status" value="1"/>
</dbReference>
<evidence type="ECO:0008006" key="4">
    <source>
        <dbReference type="Google" id="ProtNLM"/>
    </source>
</evidence>
<feature type="transmembrane region" description="Helical" evidence="1">
    <location>
        <begin position="157"/>
        <end position="178"/>
    </location>
</feature>
<dbReference type="InterPro" id="IPR007395">
    <property type="entry name" value="Zn_peptidase_2"/>
</dbReference>
<evidence type="ECO:0000256" key="1">
    <source>
        <dbReference type="SAM" id="Phobius"/>
    </source>
</evidence>
<evidence type="ECO:0000313" key="3">
    <source>
        <dbReference type="Proteomes" id="UP000190395"/>
    </source>
</evidence>
<dbReference type="STRING" id="225004.SAMN02745152_00442"/>
<keyword evidence="3" id="KW-1185">Reference proteome</keyword>
<dbReference type="OrthoDB" id="9784298at2"/>